<feature type="transmembrane region" description="Helical" evidence="1">
    <location>
        <begin position="140"/>
        <end position="160"/>
    </location>
</feature>
<feature type="transmembrane region" description="Helical" evidence="1">
    <location>
        <begin position="237"/>
        <end position="258"/>
    </location>
</feature>
<feature type="transmembrane region" description="Helical" evidence="1">
    <location>
        <begin position="212"/>
        <end position="230"/>
    </location>
</feature>
<feature type="transmembrane region" description="Helical" evidence="1">
    <location>
        <begin position="189"/>
        <end position="206"/>
    </location>
</feature>
<protein>
    <submittedName>
        <fullName evidence="2">Uncharacterized protein</fullName>
    </submittedName>
</protein>
<dbReference type="AlphaFoldDB" id="A0A7Y0AXD2"/>
<dbReference type="Proteomes" id="UP000541470">
    <property type="component" value="Unassembled WGS sequence"/>
</dbReference>
<keyword evidence="1" id="KW-1133">Transmembrane helix</keyword>
<feature type="transmembrane region" description="Helical" evidence="1">
    <location>
        <begin position="111"/>
        <end position="133"/>
    </location>
</feature>
<feature type="transmembrane region" description="Helical" evidence="1">
    <location>
        <begin position="353"/>
        <end position="374"/>
    </location>
</feature>
<proteinExistence type="predicted"/>
<keyword evidence="1" id="KW-0812">Transmembrane</keyword>
<feature type="transmembrane region" description="Helical" evidence="1">
    <location>
        <begin position="297"/>
        <end position="315"/>
    </location>
</feature>
<accession>A0A7Y0AXD2</accession>
<comment type="caution">
    <text evidence="2">The sequence shown here is derived from an EMBL/GenBank/DDBJ whole genome shotgun (WGS) entry which is preliminary data.</text>
</comment>
<keyword evidence="1" id="KW-0472">Membrane</keyword>
<evidence type="ECO:0000313" key="3">
    <source>
        <dbReference type="Proteomes" id="UP000541470"/>
    </source>
</evidence>
<feature type="transmembrane region" description="Helical" evidence="1">
    <location>
        <begin position="88"/>
        <end position="105"/>
    </location>
</feature>
<feature type="transmembrane region" description="Helical" evidence="1">
    <location>
        <begin position="433"/>
        <end position="457"/>
    </location>
</feature>
<organism evidence="2 3">
    <name type="scientific">Rhizobium terricola</name>
    <dbReference type="NCBI Taxonomy" id="2728849"/>
    <lineage>
        <taxon>Bacteria</taxon>
        <taxon>Pseudomonadati</taxon>
        <taxon>Pseudomonadota</taxon>
        <taxon>Alphaproteobacteria</taxon>
        <taxon>Hyphomicrobiales</taxon>
        <taxon>Rhizobiaceae</taxon>
        <taxon>Rhizobium/Agrobacterium group</taxon>
        <taxon>Rhizobium</taxon>
    </lineage>
</organism>
<reference evidence="2 3" key="1">
    <citation type="submission" date="2020-04" db="EMBL/GenBank/DDBJ databases">
        <title>Rhizobium sp. S-51 isolated from soil.</title>
        <authorList>
            <person name="Dahal R.H."/>
        </authorList>
    </citation>
    <scope>NUCLEOTIDE SEQUENCE [LARGE SCALE GENOMIC DNA]</scope>
    <source>
        <strain evidence="2 3">S-51</strain>
    </source>
</reference>
<dbReference type="EMBL" id="JABBGK010000002">
    <property type="protein sequence ID" value="NML75186.1"/>
    <property type="molecule type" value="Genomic_DNA"/>
</dbReference>
<gene>
    <name evidence="2" type="ORF">HHL25_13720</name>
</gene>
<feature type="transmembrane region" description="Helical" evidence="1">
    <location>
        <begin position="381"/>
        <end position="398"/>
    </location>
</feature>
<evidence type="ECO:0000313" key="2">
    <source>
        <dbReference type="EMBL" id="NML75186.1"/>
    </source>
</evidence>
<keyword evidence="3" id="KW-1185">Reference proteome</keyword>
<dbReference type="RefSeq" id="WP_169591812.1">
    <property type="nucleotide sequence ID" value="NZ_JABBGK010000002.1"/>
</dbReference>
<feature type="transmembrane region" description="Helical" evidence="1">
    <location>
        <begin position="270"/>
        <end position="290"/>
    </location>
</feature>
<name>A0A7Y0AXD2_9HYPH</name>
<evidence type="ECO:0000256" key="1">
    <source>
        <dbReference type="SAM" id="Phobius"/>
    </source>
</evidence>
<feature type="transmembrane region" description="Helical" evidence="1">
    <location>
        <begin position="20"/>
        <end position="38"/>
    </location>
</feature>
<sequence length="606" mass="64564">MADQGLSDKAGSGLWARPWILISLFSAAVILLLLVVNLPGATDYVGIDNDDVMRLVEVRDLLAGQSWFDLTQYRLGLEGGTLMHWSRLIDLPIATLILFFSLFFAPERAEAAALLVWPLSLTIPMMIAIAVGARRIGGPPAMLIALGLGALLVFTSNRFLPGAIDHHNVQLVLVAVIAAMLVDPRQRAWSFALAGVACAIAIAIGAETTPFVAAACLVVAALWAWNGEAFRPAARAFSLAVTIAISAVFFATVPPRLYTAVTCDSLSIGYYGIAAVGGVLLLLSSLLASGLGRPMRFAVLALDGVLVFAAALVLAPQCLQNPLNDLDPLLFTLWLDYVAEAQSVLGQLRIEPAGLGGFYAAGFLALTVCVFRVLRDDRAQIHAVLFALILVSWIIALIQVRGAVFANLLSILPLSLLIAELRRNANNDPENLSAGFTFVVATLLSVPSVWVLVGVFATEGTMGLTRRFEANAPAAAAEDCETATALHQLAGLPPATVAAPSNIGSEILRFTPHRVLSAPYHRNQGGMLTELHIGLTEPKEAEAFLRGAGVTILAYCHSDLQTAAIRKLKTDGLYAALGRGEIPAYLVPLPRDPRSGIALYRTKFEQ</sequence>